<dbReference type="SUPFAM" id="SSF52218">
    <property type="entry name" value="Flavoproteins"/>
    <property type="match status" value="1"/>
</dbReference>
<dbReference type="PANTHER" id="PTHR43278">
    <property type="entry name" value="NAD(P)H-DEPENDENT FMN-CONTAINING OXIDOREDUCTASE YWQN-RELATED"/>
    <property type="match status" value="1"/>
</dbReference>
<accession>A0ABT9YCY1</accession>
<dbReference type="Proteomes" id="UP001239167">
    <property type="component" value="Unassembled WGS sequence"/>
</dbReference>
<keyword evidence="5" id="KW-1185">Reference proteome</keyword>
<dbReference type="Pfam" id="PF03358">
    <property type="entry name" value="FMN_red"/>
    <property type="match status" value="1"/>
</dbReference>
<dbReference type="InterPro" id="IPR005025">
    <property type="entry name" value="FMN_Rdtase-like_dom"/>
</dbReference>
<keyword evidence="2" id="KW-0288">FMN</keyword>
<keyword evidence="1" id="KW-0285">Flavoprotein</keyword>
<evidence type="ECO:0000259" key="3">
    <source>
        <dbReference type="Pfam" id="PF03358"/>
    </source>
</evidence>
<evidence type="ECO:0000313" key="4">
    <source>
        <dbReference type="EMBL" id="MDQ0204914.1"/>
    </source>
</evidence>
<dbReference type="EMBL" id="JAUSUE010000023">
    <property type="protein sequence ID" value="MDQ0204914.1"/>
    <property type="molecule type" value="Genomic_DNA"/>
</dbReference>
<organism evidence="4 5">
    <name type="scientific">Pectinatus haikarae</name>
    <dbReference type="NCBI Taxonomy" id="349096"/>
    <lineage>
        <taxon>Bacteria</taxon>
        <taxon>Bacillati</taxon>
        <taxon>Bacillota</taxon>
        <taxon>Negativicutes</taxon>
        <taxon>Selenomonadales</taxon>
        <taxon>Selenomonadaceae</taxon>
        <taxon>Pectinatus</taxon>
    </lineage>
</organism>
<gene>
    <name evidence="4" type="ORF">J2S01_002648</name>
</gene>
<dbReference type="InterPro" id="IPR051796">
    <property type="entry name" value="ISF_SsuE-like"/>
</dbReference>
<evidence type="ECO:0000256" key="1">
    <source>
        <dbReference type="ARBA" id="ARBA00022630"/>
    </source>
</evidence>
<protein>
    <submittedName>
        <fullName evidence="4">Multimeric flavodoxin WrbA</fullName>
    </submittedName>
</protein>
<dbReference type="InterPro" id="IPR029039">
    <property type="entry name" value="Flavoprotein-like_sf"/>
</dbReference>
<dbReference type="PANTHER" id="PTHR43278:SF2">
    <property type="entry name" value="IRON-SULFUR FLAVOPROTEIN"/>
    <property type="match status" value="1"/>
</dbReference>
<comment type="caution">
    <text evidence="4">The sequence shown here is derived from an EMBL/GenBank/DDBJ whole genome shotgun (WGS) entry which is preliminary data.</text>
</comment>
<proteinExistence type="predicted"/>
<reference evidence="4 5" key="1">
    <citation type="submission" date="2023-07" db="EMBL/GenBank/DDBJ databases">
        <title>Genomic Encyclopedia of Type Strains, Phase IV (KMG-IV): sequencing the most valuable type-strain genomes for metagenomic binning, comparative biology and taxonomic classification.</title>
        <authorList>
            <person name="Goeker M."/>
        </authorList>
    </citation>
    <scope>NUCLEOTIDE SEQUENCE [LARGE SCALE GENOMIC DNA]</scope>
    <source>
        <strain evidence="4 5">DSM 16980</strain>
    </source>
</reference>
<dbReference type="RefSeq" id="WP_307225224.1">
    <property type="nucleotide sequence ID" value="NZ_CP116940.1"/>
</dbReference>
<sequence length="214" mass="23999">MNILAINASPRKNGNTAALLDKSLEGAASCGAKTQLINLYELKYKGCLSCFACKLKDGKSYGKCVVKDDLANVLEAAAAADAIVLGSPIYLHSPTSAARAFLERWVFPYLVYDKDHSSLFPRKIPVALIYTMNVTSEQFKVEYEPELKSIPIYIEKIFGSCETLVVNDTYQFDNYSKYVATLFDEKKKRMVRDTQFPKDCQQAFDMGVKLARRT</sequence>
<name>A0ABT9YCY1_9FIRM</name>
<evidence type="ECO:0000313" key="5">
    <source>
        <dbReference type="Proteomes" id="UP001239167"/>
    </source>
</evidence>
<dbReference type="Gene3D" id="3.40.50.360">
    <property type="match status" value="1"/>
</dbReference>
<evidence type="ECO:0000256" key="2">
    <source>
        <dbReference type="ARBA" id="ARBA00022643"/>
    </source>
</evidence>
<feature type="domain" description="NADPH-dependent FMN reductase-like" evidence="3">
    <location>
        <begin position="1"/>
        <end position="115"/>
    </location>
</feature>